<evidence type="ECO:0000256" key="5">
    <source>
        <dbReference type="PROSITE-ProRule" id="PRU00221"/>
    </source>
</evidence>
<dbReference type="PROSITE" id="PS50082">
    <property type="entry name" value="WD_REPEATS_2"/>
    <property type="match status" value="4"/>
</dbReference>
<dbReference type="PROSITE" id="PS00678">
    <property type="entry name" value="WD_REPEATS_1"/>
    <property type="match status" value="2"/>
</dbReference>
<dbReference type="Pfam" id="PF00400">
    <property type="entry name" value="WD40"/>
    <property type="match status" value="5"/>
</dbReference>
<keyword evidence="4" id="KW-0234">DNA repair</keyword>
<keyword evidence="2" id="KW-0677">Repeat</keyword>
<evidence type="ECO:0000256" key="4">
    <source>
        <dbReference type="ARBA" id="ARBA00023204"/>
    </source>
</evidence>
<dbReference type="PROSITE" id="PS50294">
    <property type="entry name" value="WD_REPEATS_REGION"/>
    <property type="match status" value="2"/>
</dbReference>
<dbReference type="InterPro" id="IPR001680">
    <property type="entry name" value="WD40_rpt"/>
</dbReference>
<dbReference type="PANTHER" id="PTHR46202">
    <property type="entry name" value="DNA EXCISION REPAIR PROTEIN ERCC-8"/>
    <property type="match status" value="1"/>
</dbReference>
<evidence type="ECO:0000256" key="1">
    <source>
        <dbReference type="ARBA" id="ARBA00022574"/>
    </source>
</evidence>
<dbReference type="InterPro" id="IPR019775">
    <property type="entry name" value="WD40_repeat_CS"/>
</dbReference>
<dbReference type="PANTHER" id="PTHR46202:SF1">
    <property type="entry name" value="DNA EXCISION REPAIR PROTEIN ERCC-8"/>
    <property type="match status" value="1"/>
</dbReference>
<dbReference type="InterPro" id="IPR036322">
    <property type="entry name" value="WD40_repeat_dom_sf"/>
</dbReference>
<dbReference type="GO" id="GO:0031464">
    <property type="term" value="C:Cul4A-RING E3 ubiquitin ligase complex"/>
    <property type="evidence" value="ECO:0007669"/>
    <property type="project" value="TreeGrafter"/>
</dbReference>
<dbReference type="CDD" id="cd00200">
    <property type="entry name" value="WD40"/>
    <property type="match status" value="1"/>
</dbReference>
<dbReference type="InterPro" id="IPR042238">
    <property type="entry name" value="Rad28/ERCC8/Ckn1/ATCSA-1"/>
</dbReference>
<dbReference type="InterPro" id="IPR015943">
    <property type="entry name" value="WD40/YVTN_repeat-like_dom_sf"/>
</dbReference>
<feature type="repeat" description="WD" evidence="5">
    <location>
        <begin position="310"/>
        <end position="341"/>
    </location>
</feature>
<proteinExistence type="predicted"/>
<keyword evidence="1 5" id="KW-0853">WD repeat</keyword>
<dbReference type="EMBL" id="GGLE01000319">
    <property type="protein sequence ID" value="MBY04445.1"/>
    <property type="molecule type" value="Transcribed_RNA"/>
</dbReference>
<name>A0A2R5L4P7_9ACAR</name>
<dbReference type="Gene3D" id="2.130.10.10">
    <property type="entry name" value="YVTN repeat-like/Quinoprotein amine dehydrogenase"/>
    <property type="match status" value="1"/>
</dbReference>
<dbReference type="PRINTS" id="PR00320">
    <property type="entry name" value="GPROTEINBRPT"/>
</dbReference>
<evidence type="ECO:0000256" key="3">
    <source>
        <dbReference type="ARBA" id="ARBA00022763"/>
    </source>
</evidence>
<dbReference type="InterPro" id="IPR020472">
    <property type="entry name" value="WD40_PAC1"/>
</dbReference>
<feature type="repeat" description="WD" evidence="5">
    <location>
        <begin position="226"/>
        <end position="267"/>
    </location>
</feature>
<accession>A0A2R5L4P7</accession>
<dbReference type="GO" id="GO:0043161">
    <property type="term" value="P:proteasome-mediated ubiquitin-dependent protein catabolic process"/>
    <property type="evidence" value="ECO:0007669"/>
    <property type="project" value="TreeGrafter"/>
</dbReference>
<dbReference type="GO" id="GO:0006283">
    <property type="term" value="P:transcription-coupled nucleotide-excision repair"/>
    <property type="evidence" value="ECO:0007669"/>
    <property type="project" value="InterPro"/>
</dbReference>
<sequence length="371" mass="39916">MLSAYTHVQCGLISHAAFTATETTKREYDLELSRCKDIEVVHSAGVNSLSLDPVDGRYLLSGAADGSLYIHDLFNTSGKVQHTCKAICKVERKSRYAHSFSVGSVQWYPFDTGLFTSSGMDGRLKVWDANALRPADVFQLGAKAYSHHMSPTATRQSIVAVGTTNPWVTLVDLQSGTICQQLRGHSGRVLAVRWSPCAPNLLASGSQDNQVMLWDVRCAKGALAKIDAHGGAVTSLAFEPGGFVLLSLGTDERMRAWDVAKAKALPLNFGLVPVAQRPLEVAVSNNLALVPSEGVVLVLDIRAGEPVGSLQGHFNEVNCVTFCPLTLTAYSGANDRTVLCWTSSPELERAYCAETEASKRLADAWSSDEGA</sequence>
<keyword evidence="3" id="KW-0227">DNA damage</keyword>
<dbReference type="AlphaFoldDB" id="A0A2R5L4P7"/>
<protein>
    <submittedName>
        <fullName evidence="6">Putative transcription-coupled repair protein csa</fullName>
    </submittedName>
</protein>
<evidence type="ECO:0000313" key="6">
    <source>
        <dbReference type="EMBL" id="MBY04445.1"/>
    </source>
</evidence>
<organism evidence="6">
    <name type="scientific">Ornithodoros turicata</name>
    <dbReference type="NCBI Taxonomy" id="34597"/>
    <lineage>
        <taxon>Eukaryota</taxon>
        <taxon>Metazoa</taxon>
        <taxon>Ecdysozoa</taxon>
        <taxon>Arthropoda</taxon>
        <taxon>Chelicerata</taxon>
        <taxon>Arachnida</taxon>
        <taxon>Acari</taxon>
        <taxon>Parasitiformes</taxon>
        <taxon>Ixodida</taxon>
        <taxon>Ixodoidea</taxon>
        <taxon>Argasidae</taxon>
        <taxon>Ornithodorinae</taxon>
        <taxon>Ornithodoros</taxon>
    </lineage>
</organism>
<dbReference type="SMART" id="SM00320">
    <property type="entry name" value="WD40"/>
    <property type="match status" value="5"/>
</dbReference>
<dbReference type="GO" id="GO:0000209">
    <property type="term" value="P:protein polyubiquitination"/>
    <property type="evidence" value="ECO:0007669"/>
    <property type="project" value="TreeGrafter"/>
</dbReference>
<feature type="repeat" description="WD" evidence="5">
    <location>
        <begin position="95"/>
        <end position="137"/>
    </location>
</feature>
<dbReference type="GO" id="GO:0000109">
    <property type="term" value="C:nucleotide-excision repair complex"/>
    <property type="evidence" value="ECO:0007669"/>
    <property type="project" value="TreeGrafter"/>
</dbReference>
<evidence type="ECO:0000256" key="2">
    <source>
        <dbReference type="ARBA" id="ARBA00022737"/>
    </source>
</evidence>
<dbReference type="SUPFAM" id="SSF50978">
    <property type="entry name" value="WD40 repeat-like"/>
    <property type="match status" value="1"/>
</dbReference>
<reference evidence="6" key="1">
    <citation type="submission" date="2018-03" db="EMBL/GenBank/DDBJ databases">
        <title>The relapsing fever spirochete Borrelia turicatae persists in the highly oxidative environment of its soft-bodied tick vector.</title>
        <authorList>
            <person name="Bourret T.J."/>
            <person name="Boyle W.K."/>
            <person name="Valenzuela J.G."/>
            <person name="Oliveira F."/>
            <person name="Lopez J.E."/>
        </authorList>
    </citation>
    <scope>NUCLEOTIDE SEQUENCE</scope>
    <source>
        <strain evidence="6">Kansas strain/isolate</strain>
        <tissue evidence="6">Salivary glands</tissue>
    </source>
</reference>
<feature type="repeat" description="WD" evidence="5">
    <location>
        <begin position="182"/>
        <end position="217"/>
    </location>
</feature>